<comment type="caution">
    <text evidence="2">The sequence shown here is derived from an EMBL/GenBank/DDBJ whole genome shotgun (WGS) entry which is preliminary data.</text>
</comment>
<keyword evidence="3" id="KW-1185">Reference proteome</keyword>
<sequence>MTTNDLFLLDQRRSTRHKAQSPDMSEDEFFNVFVSELLTQDFQLPGPEYLQYGIVDGPQDCGIDAIYTFVNGMLVTDEFRKISVPRNPDLDLLIIQCKTSPTFSESPVEKLAMHVPELLNLDRSEARLSEICNPALLQETRRFLDVYSDLAAKRPRLRILMQYVSRGAEPSQGVRAKAEIATSAVAKGFRDAEIAFDFVGGRALIDLARRPTRLERVIPVAEGPLASETGDGYVGLIRLRDYFEFIKDPVTGRLDAALFEANVREHEGETDVNSDIHATLHETDSPYDFWWLNNGVTIVAEDVATTGKRLTLTSPQIVNGLQTSTEIFKHFAERDIEKDARLLLVRIVRAEESRLRDKIVKATNSQNELPLSALRATEPFQRDIEEFLAARGYYYDRKRNYSRTRGYDDKRVVSMAFAGQAVVSCLLQRPDLCRSGGAGLLNDDALYDKAFNDQVPLSAYLNVIWLLRKTQSALVNDRRVKGTSVEDWQFHVAMVSSMLLTRKTVPSASDLASMNIAALPTERISDVMEIVAVEYGRAIPPQGAWTFGDLSTDERVLNAMKDRTSSLLKSVHWRDWPDSPVAAEFAVRASDVFYRRIRGD</sequence>
<gene>
    <name evidence="2" type="ORF">GCM10023340_09280</name>
</gene>
<evidence type="ECO:0000313" key="2">
    <source>
        <dbReference type="EMBL" id="GAA5143572.1"/>
    </source>
</evidence>
<proteinExistence type="predicted"/>
<accession>A0ABP9PH79</accession>
<dbReference type="EMBL" id="BAABKG010000001">
    <property type="protein sequence ID" value="GAA5143572.1"/>
    <property type="molecule type" value="Genomic_DNA"/>
</dbReference>
<name>A0ABP9PH79_9ACTN</name>
<evidence type="ECO:0000313" key="3">
    <source>
        <dbReference type="Proteomes" id="UP001500221"/>
    </source>
</evidence>
<protein>
    <recommendedName>
        <fullName evidence="1">Abortive phage infection protein C-terminal domain-containing protein</fullName>
    </recommendedName>
</protein>
<evidence type="ECO:0000259" key="1">
    <source>
        <dbReference type="Pfam" id="PF10592"/>
    </source>
</evidence>
<dbReference type="InterPro" id="IPR018891">
    <property type="entry name" value="AIPR_C"/>
</dbReference>
<dbReference type="Pfam" id="PF10592">
    <property type="entry name" value="AIPR"/>
    <property type="match status" value="1"/>
</dbReference>
<dbReference type="Proteomes" id="UP001500221">
    <property type="component" value="Unassembled WGS sequence"/>
</dbReference>
<reference evidence="3" key="1">
    <citation type="journal article" date="2019" name="Int. J. Syst. Evol. Microbiol.">
        <title>The Global Catalogue of Microorganisms (GCM) 10K type strain sequencing project: providing services to taxonomists for standard genome sequencing and annotation.</title>
        <authorList>
            <consortium name="The Broad Institute Genomics Platform"/>
            <consortium name="The Broad Institute Genome Sequencing Center for Infectious Disease"/>
            <person name="Wu L."/>
            <person name="Ma J."/>
        </authorList>
    </citation>
    <scope>NUCLEOTIDE SEQUENCE [LARGE SCALE GENOMIC DNA]</scope>
    <source>
        <strain evidence="3">JCM 18459</strain>
    </source>
</reference>
<organism evidence="2 3">
    <name type="scientific">Nocardioides marinquilinus</name>
    <dbReference type="NCBI Taxonomy" id="1210400"/>
    <lineage>
        <taxon>Bacteria</taxon>
        <taxon>Bacillati</taxon>
        <taxon>Actinomycetota</taxon>
        <taxon>Actinomycetes</taxon>
        <taxon>Propionibacteriales</taxon>
        <taxon>Nocardioidaceae</taxon>
        <taxon>Nocardioides</taxon>
    </lineage>
</organism>
<feature type="domain" description="Abortive phage infection protein C-terminal" evidence="1">
    <location>
        <begin position="259"/>
        <end position="439"/>
    </location>
</feature>
<dbReference type="RefSeq" id="WP_345455010.1">
    <property type="nucleotide sequence ID" value="NZ_BAABKG010000001.1"/>
</dbReference>